<dbReference type="GO" id="GO:0043565">
    <property type="term" value="F:sequence-specific DNA binding"/>
    <property type="evidence" value="ECO:0007669"/>
    <property type="project" value="InterPro"/>
</dbReference>
<dbReference type="InterPro" id="IPR009057">
    <property type="entry name" value="Homeodomain-like_sf"/>
</dbReference>
<dbReference type="Pfam" id="PF02311">
    <property type="entry name" value="AraC_binding"/>
    <property type="match status" value="1"/>
</dbReference>
<evidence type="ECO:0000256" key="2">
    <source>
        <dbReference type="ARBA" id="ARBA00023125"/>
    </source>
</evidence>
<dbReference type="SUPFAM" id="SSF46689">
    <property type="entry name" value="Homeodomain-like"/>
    <property type="match status" value="2"/>
</dbReference>
<evidence type="ECO:0000256" key="1">
    <source>
        <dbReference type="ARBA" id="ARBA00023015"/>
    </source>
</evidence>
<dbReference type="Pfam" id="PF12833">
    <property type="entry name" value="HTH_18"/>
    <property type="match status" value="1"/>
</dbReference>
<dbReference type="PANTHER" id="PTHR43280:SF28">
    <property type="entry name" value="HTH-TYPE TRANSCRIPTIONAL ACTIVATOR RHAS"/>
    <property type="match status" value="1"/>
</dbReference>
<dbReference type="GO" id="GO:0003700">
    <property type="term" value="F:DNA-binding transcription factor activity"/>
    <property type="evidence" value="ECO:0007669"/>
    <property type="project" value="InterPro"/>
</dbReference>
<dbReference type="SMART" id="SM00342">
    <property type="entry name" value="HTH_ARAC"/>
    <property type="match status" value="1"/>
</dbReference>
<proteinExistence type="predicted"/>
<dbReference type="InterPro" id="IPR018062">
    <property type="entry name" value="HTH_AraC-typ_CS"/>
</dbReference>
<dbReference type="InterPro" id="IPR018060">
    <property type="entry name" value="HTH_AraC"/>
</dbReference>
<dbReference type="InterPro" id="IPR020449">
    <property type="entry name" value="Tscrpt_reg_AraC-type_HTH"/>
</dbReference>
<reference evidence="4" key="1">
    <citation type="submission" date="2019-11" db="EMBL/GenBank/DDBJ databases">
        <authorList>
            <person name="Feng L."/>
        </authorList>
    </citation>
    <scope>NUCLEOTIDE SEQUENCE</scope>
    <source>
        <strain evidence="4">AcaccaeLFYP115</strain>
    </source>
</reference>
<dbReference type="InterPro" id="IPR037923">
    <property type="entry name" value="HTH-like"/>
</dbReference>
<organism evidence="4">
    <name type="scientific">Anaerostipes caccae</name>
    <dbReference type="NCBI Taxonomy" id="105841"/>
    <lineage>
        <taxon>Bacteria</taxon>
        <taxon>Bacillati</taxon>
        <taxon>Bacillota</taxon>
        <taxon>Clostridia</taxon>
        <taxon>Lachnospirales</taxon>
        <taxon>Lachnospiraceae</taxon>
        <taxon>Anaerostipes</taxon>
    </lineage>
</organism>
<accession>A0A6N2SJ77</accession>
<dbReference type="PRINTS" id="PR00032">
    <property type="entry name" value="HTHARAC"/>
</dbReference>
<keyword evidence="3" id="KW-0804">Transcription</keyword>
<dbReference type="AlphaFoldDB" id="A0A6N2SJ77"/>
<sequence>MKERANILRQIETDQNFRELNQTLDQRFPIWASSDSFFRYYNRYFRCHWHPEIEFSVITEGECIYEAGDRVYELKKGDGIFINQNVLHMAEMKGKLECRFGVVRAEAFFLGGSTESLIYRKFMEPVINNPEISCVPFYGDIPWQKRLMRQLAELIRIYEERPEGFELMMTSGFSLLWLEFVKALGEEKGNAVSINKDAERIRKGISYIQRNYTKKITLKDIAEICQSCQSECCRMFRNVVKESPIEYVNTYRIRRSLILIEEGTYSMTEIAQKTGFSGSSYFTEVFKKKMGCTPSKYKGSKEIYKRVKNNHCIKN</sequence>
<protein>
    <submittedName>
        <fullName evidence="4">Exoenzyme S synthesis regulatory protein ExsA</fullName>
    </submittedName>
</protein>
<dbReference type="PROSITE" id="PS00041">
    <property type="entry name" value="HTH_ARAC_FAMILY_1"/>
    <property type="match status" value="1"/>
</dbReference>
<dbReference type="InterPro" id="IPR014710">
    <property type="entry name" value="RmlC-like_jellyroll"/>
</dbReference>
<dbReference type="CDD" id="cd02208">
    <property type="entry name" value="cupin_RmlC-like"/>
    <property type="match status" value="1"/>
</dbReference>
<dbReference type="Gene3D" id="2.60.120.10">
    <property type="entry name" value="Jelly Rolls"/>
    <property type="match status" value="1"/>
</dbReference>
<dbReference type="PROSITE" id="PS01124">
    <property type="entry name" value="HTH_ARAC_FAMILY_2"/>
    <property type="match status" value="1"/>
</dbReference>
<keyword evidence="2" id="KW-0238">DNA-binding</keyword>
<keyword evidence="1" id="KW-0805">Transcription regulation</keyword>
<evidence type="ECO:0000256" key="3">
    <source>
        <dbReference type="ARBA" id="ARBA00023163"/>
    </source>
</evidence>
<dbReference type="Gene3D" id="1.10.10.60">
    <property type="entry name" value="Homeodomain-like"/>
    <property type="match status" value="2"/>
</dbReference>
<gene>
    <name evidence="4" type="primary">exsA</name>
    <name evidence="4" type="ORF">ACLFYP115_00980</name>
</gene>
<name>A0A6N2SJ77_9FIRM</name>
<dbReference type="EMBL" id="CACRSQ010000003">
    <property type="protein sequence ID" value="VYS93166.1"/>
    <property type="molecule type" value="Genomic_DNA"/>
</dbReference>
<dbReference type="InterPro" id="IPR003313">
    <property type="entry name" value="AraC-bd"/>
</dbReference>
<dbReference type="PANTHER" id="PTHR43280">
    <property type="entry name" value="ARAC-FAMILY TRANSCRIPTIONAL REGULATOR"/>
    <property type="match status" value="1"/>
</dbReference>
<dbReference type="SUPFAM" id="SSF51215">
    <property type="entry name" value="Regulatory protein AraC"/>
    <property type="match status" value="1"/>
</dbReference>
<evidence type="ECO:0000313" key="4">
    <source>
        <dbReference type="EMBL" id="VYS93166.1"/>
    </source>
</evidence>